<feature type="region of interest" description="Disordered" evidence="1">
    <location>
        <begin position="427"/>
        <end position="468"/>
    </location>
</feature>
<dbReference type="RefSeq" id="WP_282757110.1">
    <property type="nucleotide sequence ID" value="NZ_JASCTH010000002.1"/>
</dbReference>
<evidence type="ECO:0000256" key="1">
    <source>
        <dbReference type="SAM" id="MobiDB-lite"/>
    </source>
</evidence>
<comment type="caution">
    <text evidence="3">The sequence shown here is derived from an EMBL/GenBank/DDBJ whole genome shotgun (WGS) entry which is preliminary data.</text>
</comment>
<organism evidence="3 4">
    <name type="scientific">Actinoplanes sandaracinus</name>
    <dbReference type="NCBI Taxonomy" id="3045177"/>
    <lineage>
        <taxon>Bacteria</taxon>
        <taxon>Bacillati</taxon>
        <taxon>Actinomycetota</taxon>
        <taxon>Actinomycetes</taxon>
        <taxon>Micromonosporales</taxon>
        <taxon>Micromonosporaceae</taxon>
        <taxon>Actinoplanes</taxon>
    </lineage>
</organism>
<evidence type="ECO:0000313" key="3">
    <source>
        <dbReference type="EMBL" id="MDI6097721.1"/>
    </source>
</evidence>
<sequence length="502" mass="51346">MHAWIRDHAEIRLFLCCGLLIFGPFPGGTPHAPPLGTASTYKLSGDLPGVSLANPAQLGECESTSPTELVCSTPFDVDLGPDFDWISLEADLKATGNAVAGSTGKVTATLAAKDVAPVSTSATVEVAESVDLAAGESIEISAKPGSAFDARSTVTNKSTKVVTGAGVFGYTDYAFEVAERFSNCEYRGKVVGCLFTEDLEAGVTYGVDLPFRLRKDTAAPGRSAVQFQWMTAADYAKAADRLAAGSRKAAEGAKLRLVPVSAAKARVAQTDSKPDDNWQEFSVRATGAQGVDLAAVGAKASGAAGSTVTVRVGVRNNGPAALDSGQDRGQESIAIVTVPTGTTVTTIPMGCYLARGNVVKTDPQAEQYVCYGGTVRPVGETVSWEFGLRIDKVVADAKGRIESNPACECSRFDQDIDKSNDKAEIVINPSGAEPGTGGNGGNGGSGDADGNGGTGGESGGEGGGLPITGPQGTAIAGVGVLLVAAGAAGFVIARKRRTRFEV</sequence>
<accession>A0ABT6WDC0</accession>
<protein>
    <recommendedName>
        <fullName evidence="5">LPXTG cell wall anchor domain-containing protein</fullName>
    </recommendedName>
</protein>
<keyword evidence="2" id="KW-0812">Transmembrane</keyword>
<name>A0ABT6WDC0_9ACTN</name>
<keyword evidence="2" id="KW-0472">Membrane</keyword>
<feature type="compositionally biased region" description="Gly residues" evidence="1">
    <location>
        <begin position="434"/>
        <end position="466"/>
    </location>
</feature>
<dbReference type="EMBL" id="JASCTH010000002">
    <property type="protein sequence ID" value="MDI6097721.1"/>
    <property type="molecule type" value="Genomic_DNA"/>
</dbReference>
<proteinExistence type="predicted"/>
<dbReference type="Proteomes" id="UP001241758">
    <property type="component" value="Unassembled WGS sequence"/>
</dbReference>
<keyword evidence="2" id="KW-1133">Transmembrane helix</keyword>
<gene>
    <name evidence="3" type="ORF">QLQ12_03785</name>
</gene>
<reference evidence="3 4" key="1">
    <citation type="submission" date="2023-05" db="EMBL/GenBank/DDBJ databases">
        <title>Actinoplanes sp. NEAU-A12 genome sequencing.</title>
        <authorList>
            <person name="Wang Z.-S."/>
        </authorList>
    </citation>
    <scope>NUCLEOTIDE SEQUENCE [LARGE SCALE GENOMIC DNA]</scope>
    <source>
        <strain evidence="3 4">NEAU-A12</strain>
    </source>
</reference>
<feature type="transmembrane region" description="Helical" evidence="2">
    <location>
        <begin position="474"/>
        <end position="493"/>
    </location>
</feature>
<keyword evidence="4" id="KW-1185">Reference proteome</keyword>
<evidence type="ECO:0000313" key="4">
    <source>
        <dbReference type="Proteomes" id="UP001241758"/>
    </source>
</evidence>
<evidence type="ECO:0000256" key="2">
    <source>
        <dbReference type="SAM" id="Phobius"/>
    </source>
</evidence>
<evidence type="ECO:0008006" key="5">
    <source>
        <dbReference type="Google" id="ProtNLM"/>
    </source>
</evidence>